<accession>A0A0F9C5U9</accession>
<reference evidence="1" key="1">
    <citation type="journal article" date="2015" name="Nature">
        <title>Complex archaea that bridge the gap between prokaryotes and eukaryotes.</title>
        <authorList>
            <person name="Spang A."/>
            <person name="Saw J.H."/>
            <person name="Jorgensen S.L."/>
            <person name="Zaremba-Niedzwiedzka K."/>
            <person name="Martijn J."/>
            <person name="Lind A.E."/>
            <person name="van Eijk R."/>
            <person name="Schleper C."/>
            <person name="Guy L."/>
            <person name="Ettema T.J."/>
        </authorList>
    </citation>
    <scope>NUCLEOTIDE SEQUENCE</scope>
</reference>
<dbReference type="EMBL" id="LAZR01034713">
    <property type="protein sequence ID" value="KKL44559.1"/>
    <property type="molecule type" value="Genomic_DNA"/>
</dbReference>
<name>A0A0F9C5U9_9ZZZZ</name>
<sequence>MGKPEIIMSELDLLADCLKDATKERDELAA</sequence>
<evidence type="ECO:0000313" key="1">
    <source>
        <dbReference type="EMBL" id="KKL44559.1"/>
    </source>
</evidence>
<protein>
    <submittedName>
        <fullName evidence="1">Uncharacterized protein</fullName>
    </submittedName>
</protein>
<dbReference type="AlphaFoldDB" id="A0A0F9C5U9"/>
<comment type="caution">
    <text evidence="1">The sequence shown here is derived from an EMBL/GenBank/DDBJ whole genome shotgun (WGS) entry which is preliminary data.</text>
</comment>
<feature type="non-terminal residue" evidence="1">
    <location>
        <position position="30"/>
    </location>
</feature>
<organism evidence="1">
    <name type="scientific">marine sediment metagenome</name>
    <dbReference type="NCBI Taxonomy" id="412755"/>
    <lineage>
        <taxon>unclassified sequences</taxon>
        <taxon>metagenomes</taxon>
        <taxon>ecological metagenomes</taxon>
    </lineage>
</organism>
<proteinExistence type="predicted"/>
<gene>
    <name evidence="1" type="ORF">LCGC14_2364420</name>
</gene>